<keyword evidence="2" id="KW-1185">Reference proteome</keyword>
<name>A0AAW1CYH7_9HEMI</name>
<evidence type="ECO:0000313" key="2">
    <source>
        <dbReference type="Proteomes" id="UP001461498"/>
    </source>
</evidence>
<organism evidence="1 2">
    <name type="scientific">Rhynocoris fuscipes</name>
    <dbReference type="NCBI Taxonomy" id="488301"/>
    <lineage>
        <taxon>Eukaryota</taxon>
        <taxon>Metazoa</taxon>
        <taxon>Ecdysozoa</taxon>
        <taxon>Arthropoda</taxon>
        <taxon>Hexapoda</taxon>
        <taxon>Insecta</taxon>
        <taxon>Pterygota</taxon>
        <taxon>Neoptera</taxon>
        <taxon>Paraneoptera</taxon>
        <taxon>Hemiptera</taxon>
        <taxon>Heteroptera</taxon>
        <taxon>Panheteroptera</taxon>
        <taxon>Cimicomorpha</taxon>
        <taxon>Reduviidae</taxon>
        <taxon>Harpactorinae</taxon>
        <taxon>Harpactorini</taxon>
        <taxon>Rhynocoris</taxon>
    </lineage>
</organism>
<proteinExistence type="predicted"/>
<accession>A0AAW1CYH7</accession>
<reference evidence="1 2" key="1">
    <citation type="submission" date="2022-12" db="EMBL/GenBank/DDBJ databases">
        <title>Chromosome-level genome assembly of true bugs.</title>
        <authorList>
            <person name="Ma L."/>
            <person name="Li H."/>
        </authorList>
    </citation>
    <scope>NUCLEOTIDE SEQUENCE [LARGE SCALE GENOMIC DNA]</scope>
    <source>
        <strain evidence="1">Lab_2022b</strain>
    </source>
</reference>
<evidence type="ECO:0000313" key="1">
    <source>
        <dbReference type="EMBL" id="KAK9502600.1"/>
    </source>
</evidence>
<dbReference type="EMBL" id="JAPXFL010000008">
    <property type="protein sequence ID" value="KAK9502600.1"/>
    <property type="molecule type" value="Genomic_DNA"/>
</dbReference>
<dbReference type="AlphaFoldDB" id="A0AAW1CYH7"/>
<comment type="caution">
    <text evidence="1">The sequence shown here is derived from an EMBL/GenBank/DDBJ whole genome shotgun (WGS) entry which is preliminary data.</text>
</comment>
<evidence type="ECO:0008006" key="3">
    <source>
        <dbReference type="Google" id="ProtNLM"/>
    </source>
</evidence>
<protein>
    <recommendedName>
        <fullName evidence="3">Roadblock/LAMTOR2 domain-containing protein</fullName>
    </recommendedName>
</protein>
<dbReference type="SUPFAM" id="SSF103196">
    <property type="entry name" value="Roadblock/LC7 domain"/>
    <property type="match status" value="1"/>
</dbReference>
<dbReference type="Proteomes" id="UP001461498">
    <property type="component" value="Unassembled WGS sequence"/>
</dbReference>
<gene>
    <name evidence="1" type="ORF">O3M35_011340</name>
</gene>
<sequence>MEPGVVIDFEDEEGDTDLVVLMKKALKNNPELYSLSLCTKNGVLIKTNVNEKFARMQTMYLSHLCDKARAVAREFEFKDELKFFTLRSTTTDFLVYVDRAFYLIGGLKPTLNDDGEPVINTSSIKKKMRRRKKT</sequence>
<dbReference type="Gene3D" id="3.30.450.30">
    <property type="entry name" value="Dynein light chain 2a, cytoplasmic"/>
    <property type="match status" value="1"/>
</dbReference>